<proteinExistence type="predicted"/>
<dbReference type="GO" id="GO:0004930">
    <property type="term" value="F:G protein-coupled receptor activity"/>
    <property type="evidence" value="ECO:0007669"/>
    <property type="project" value="TreeGrafter"/>
</dbReference>
<dbReference type="GO" id="GO:0005886">
    <property type="term" value="C:plasma membrane"/>
    <property type="evidence" value="ECO:0007669"/>
    <property type="project" value="TreeGrafter"/>
</dbReference>
<organism evidence="9 10">
    <name type="scientific">Conoideocrella luteorostrata</name>
    <dbReference type="NCBI Taxonomy" id="1105319"/>
    <lineage>
        <taxon>Eukaryota</taxon>
        <taxon>Fungi</taxon>
        <taxon>Dikarya</taxon>
        <taxon>Ascomycota</taxon>
        <taxon>Pezizomycotina</taxon>
        <taxon>Sordariomycetes</taxon>
        <taxon>Hypocreomycetidae</taxon>
        <taxon>Hypocreales</taxon>
        <taxon>Clavicipitaceae</taxon>
        <taxon>Conoideocrella</taxon>
    </lineage>
</organism>
<dbReference type="PANTHER" id="PTHR23112:SF37">
    <property type="entry name" value="G PROTEIN-COUPLED RECEPTOR GPR1"/>
    <property type="match status" value="1"/>
</dbReference>
<evidence type="ECO:0000256" key="6">
    <source>
        <dbReference type="SAM" id="Phobius"/>
    </source>
</evidence>
<dbReference type="GO" id="GO:0007189">
    <property type="term" value="P:adenylate cyclase-activating G protein-coupled receptor signaling pathway"/>
    <property type="evidence" value="ECO:0007669"/>
    <property type="project" value="TreeGrafter"/>
</dbReference>
<feature type="non-terminal residue" evidence="9">
    <location>
        <position position="1"/>
    </location>
</feature>
<accession>A0AAJ0FWX4</accession>
<dbReference type="Pfam" id="PF11970">
    <property type="entry name" value="GPR_Gpa2_C"/>
    <property type="match status" value="1"/>
</dbReference>
<feature type="transmembrane region" description="Helical" evidence="6">
    <location>
        <begin position="12"/>
        <end position="29"/>
    </location>
</feature>
<feature type="region of interest" description="Disordered" evidence="5">
    <location>
        <begin position="373"/>
        <end position="452"/>
    </location>
</feature>
<sequence>GRSGLYPYRHYAYITVAGVSLTLASLAFLNRPAFVNSGPYCYLPTQPDWTNKALSWIPRYVVVATILLTYTCIYIYVRCAMTNVDDPGKFRNANGPYRIDGHQVQEQGPAGPAIQSPPIAYHGLIPPTPPCEGILTDYGLDGTAAGSPNAPLTQSQCVQVLPQAGRENGRQKPGPKSPLESDACCAGGASLLPIHEYRPFSEFERSIYCLTSDEQCASTSRLRVSTPHKIFCQRLACTTKSISQRESAPESNSQVPESCHELVSLPGLALSPTTMNTTGRLKMRDKMRRQVGRLFVYPLVYMTGWLIPFVSHVLGGDNTERPFWLILAGLISLCIQGMADSLVFLLMEKPWRSWITDESLFCLIRWNQQSATKGNNTRVGRTGEEMPIDGIIARKRRKQEEAERRQGPGQPASAPNSREWWDTTLASIDEPSGEEDVEATHPGANNQSRFWP</sequence>
<feature type="domain" description="Glucose receptor Git3-like N-terminal" evidence="7">
    <location>
        <begin position="2"/>
        <end position="82"/>
    </location>
</feature>
<evidence type="ECO:0000259" key="8">
    <source>
        <dbReference type="Pfam" id="PF11970"/>
    </source>
</evidence>
<evidence type="ECO:0000256" key="5">
    <source>
        <dbReference type="SAM" id="MobiDB-lite"/>
    </source>
</evidence>
<feature type="transmembrane region" description="Helical" evidence="6">
    <location>
        <begin position="57"/>
        <end position="77"/>
    </location>
</feature>
<dbReference type="SUPFAM" id="SSF81321">
    <property type="entry name" value="Family A G protein-coupled receptor-like"/>
    <property type="match status" value="1"/>
</dbReference>
<name>A0AAJ0FWX4_9HYPO</name>
<feature type="compositionally biased region" description="Polar residues" evidence="5">
    <location>
        <begin position="443"/>
        <end position="452"/>
    </location>
</feature>
<keyword evidence="4 6" id="KW-0472">Membrane</keyword>
<dbReference type="AlphaFoldDB" id="A0AAJ0FWX4"/>
<dbReference type="Pfam" id="PF11710">
    <property type="entry name" value="Git3"/>
    <property type="match status" value="1"/>
</dbReference>
<feature type="transmembrane region" description="Helical" evidence="6">
    <location>
        <begin position="323"/>
        <end position="346"/>
    </location>
</feature>
<dbReference type="Proteomes" id="UP001251528">
    <property type="component" value="Unassembled WGS sequence"/>
</dbReference>
<evidence type="ECO:0000256" key="2">
    <source>
        <dbReference type="ARBA" id="ARBA00022692"/>
    </source>
</evidence>
<dbReference type="EMBL" id="JASWJB010000156">
    <property type="protein sequence ID" value="KAK2594764.1"/>
    <property type="molecule type" value="Genomic_DNA"/>
</dbReference>
<keyword evidence="2 6" id="KW-0812">Transmembrane</keyword>
<feature type="transmembrane region" description="Helical" evidence="6">
    <location>
        <begin position="291"/>
        <end position="311"/>
    </location>
</feature>
<evidence type="ECO:0000259" key="7">
    <source>
        <dbReference type="Pfam" id="PF11710"/>
    </source>
</evidence>
<evidence type="ECO:0000313" key="10">
    <source>
        <dbReference type="Proteomes" id="UP001251528"/>
    </source>
</evidence>
<evidence type="ECO:0000256" key="1">
    <source>
        <dbReference type="ARBA" id="ARBA00004141"/>
    </source>
</evidence>
<evidence type="ECO:0000256" key="3">
    <source>
        <dbReference type="ARBA" id="ARBA00022989"/>
    </source>
</evidence>
<dbReference type="InterPro" id="IPR023041">
    <property type="entry name" value="Glucose_rcpt_Git3-like_N"/>
</dbReference>
<comment type="caution">
    <text evidence="9">The sequence shown here is derived from an EMBL/GenBank/DDBJ whole genome shotgun (WGS) entry which is preliminary data.</text>
</comment>
<gene>
    <name evidence="9" type="primary">GPR1</name>
    <name evidence="9" type="ORF">QQS21_007511</name>
</gene>
<keyword evidence="9" id="KW-0675">Receptor</keyword>
<keyword evidence="3 6" id="KW-1133">Transmembrane helix</keyword>
<dbReference type="InterPro" id="IPR022596">
    <property type="entry name" value="GPR1/2/3_C"/>
</dbReference>
<protein>
    <submittedName>
        <fullName evidence="9">G protein-coupled receptor gpr1</fullName>
    </submittedName>
</protein>
<dbReference type="PANTHER" id="PTHR23112">
    <property type="entry name" value="G PROTEIN-COUPLED RECEPTOR 157-RELATED"/>
    <property type="match status" value="1"/>
</dbReference>
<reference evidence="9" key="1">
    <citation type="submission" date="2023-06" db="EMBL/GenBank/DDBJ databases">
        <title>Conoideocrella luteorostrata (Hypocreales: Clavicipitaceae), a potential biocontrol fungus for elongate hemlock scale in United States Christmas tree production areas.</title>
        <authorList>
            <person name="Barrett H."/>
            <person name="Lovett B."/>
            <person name="Macias A.M."/>
            <person name="Stajich J.E."/>
            <person name="Kasson M.T."/>
        </authorList>
    </citation>
    <scope>NUCLEOTIDE SEQUENCE</scope>
    <source>
        <strain evidence="9">ARSEF 14590</strain>
    </source>
</reference>
<feature type="domain" description="G protein-coupled receptor GPR1/2/3 C-terminal" evidence="8">
    <location>
        <begin position="283"/>
        <end position="352"/>
    </location>
</feature>
<keyword evidence="10" id="KW-1185">Reference proteome</keyword>
<evidence type="ECO:0000313" key="9">
    <source>
        <dbReference type="EMBL" id="KAK2594764.1"/>
    </source>
</evidence>
<comment type="subcellular location">
    <subcellularLocation>
        <location evidence="1">Membrane</location>
        <topology evidence="1">Multi-pass membrane protein</topology>
    </subcellularLocation>
</comment>
<evidence type="ECO:0000256" key="4">
    <source>
        <dbReference type="ARBA" id="ARBA00023136"/>
    </source>
</evidence>